<organism evidence="3 5">
    <name type="scientific">Frigoribacterium faeni</name>
    <dbReference type="NCBI Taxonomy" id="145483"/>
    <lineage>
        <taxon>Bacteria</taxon>
        <taxon>Bacillati</taxon>
        <taxon>Actinomycetota</taxon>
        <taxon>Actinomycetes</taxon>
        <taxon>Micrococcales</taxon>
        <taxon>Microbacteriaceae</taxon>
        <taxon>Frigoribacterium</taxon>
    </lineage>
</organism>
<reference evidence="3 5" key="2">
    <citation type="submission" date="2020-07" db="EMBL/GenBank/DDBJ databases">
        <title>Sequencing the genomes of 1000 actinobacteria strains.</title>
        <authorList>
            <person name="Klenk H.-P."/>
        </authorList>
    </citation>
    <scope>NUCLEOTIDE SEQUENCE [LARGE SCALE GENOMIC DNA]</scope>
    <source>
        <strain evidence="3 5">DSM 10309</strain>
    </source>
</reference>
<evidence type="ECO:0000313" key="5">
    <source>
        <dbReference type="Proteomes" id="UP000522688"/>
    </source>
</evidence>
<evidence type="ECO:0000313" key="4">
    <source>
        <dbReference type="Proteomes" id="UP000321154"/>
    </source>
</evidence>
<dbReference type="Proteomes" id="UP000321154">
    <property type="component" value="Unassembled WGS sequence"/>
</dbReference>
<feature type="domain" description="DUF7882" evidence="1">
    <location>
        <begin position="1"/>
        <end position="50"/>
    </location>
</feature>
<gene>
    <name evidence="3" type="ORF">FB463_002654</name>
    <name evidence="2" type="ORF">FFA01_23450</name>
</gene>
<comment type="caution">
    <text evidence="3">The sequence shown here is derived from an EMBL/GenBank/DDBJ whole genome shotgun (WGS) entry which is preliminary data.</text>
</comment>
<name>A0A7W3JKB0_9MICO</name>
<dbReference type="EMBL" id="JACGWW010000004">
    <property type="protein sequence ID" value="MBA8814383.1"/>
    <property type="molecule type" value="Genomic_DNA"/>
</dbReference>
<keyword evidence="4" id="KW-1185">Reference proteome</keyword>
<evidence type="ECO:0000259" key="1">
    <source>
        <dbReference type="Pfam" id="PF25355"/>
    </source>
</evidence>
<proteinExistence type="predicted"/>
<evidence type="ECO:0000313" key="3">
    <source>
        <dbReference type="EMBL" id="MBA8814383.1"/>
    </source>
</evidence>
<dbReference type="EMBL" id="BJUV01000026">
    <property type="protein sequence ID" value="GEK84036.1"/>
    <property type="molecule type" value="Genomic_DNA"/>
</dbReference>
<protein>
    <recommendedName>
        <fullName evidence="1">DUF7882 domain-containing protein</fullName>
    </recommendedName>
</protein>
<dbReference type="Pfam" id="PF25355">
    <property type="entry name" value="DUF7882"/>
    <property type="match status" value="1"/>
</dbReference>
<dbReference type="InterPro" id="IPR057204">
    <property type="entry name" value="DUF7882"/>
</dbReference>
<evidence type="ECO:0000313" key="2">
    <source>
        <dbReference type="EMBL" id="GEK84036.1"/>
    </source>
</evidence>
<dbReference type="Proteomes" id="UP000522688">
    <property type="component" value="Unassembled WGS sequence"/>
</dbReference>
<sequence>MGYIVYDGEILEFKVEDGLLAHLQIVIVNKFRKNESFMFSWKEPIETGDGVPRCGCHRTLGCGSNSRGVAR</sequence>
<accession>A0A7W3JKB0</accession>
<reference evidence="2 4" key="1">
    <citation type="submission" date="2019-07" db="EMBL/GenBank/DDBJ databases">
        <title>Whole genome shotgun sequence of Frigoribacterium faeni NBRC 103066.</title>
        <authorList>
            <person name="Hosoyama A."/>
            <person name="Uohara A."/>
            <person name="Ohji S."/>
            <person name="Ichikawa N."/>
        </authorList>
    </citation>
    <scope>NUCLEOTIDE SEQUENCE [LARGE SCALE GENOMIC DNA]</scope>
    <source>
        <strain evidence="2 4">NBRC 103066</strain>
    </source>
</reference>
<dbReference type="AlphaFoldDB" id="A0A7W3JKB0"/>